<keyword evidence="3" id="KW-1185">Reference proteome</keyword>
<dbReference type="InterPro" id="IPR036291">
    <property type="entry name" value="NAD(P)-bd_dom_sf"/>
</dbReference>
<organism evidence="2 3">
    <name type="scientific">Paenibacillus hexagrammi</name>
    <dbReference type="NCBI Taxonomy" id="2908839"/>
    <lineage>
        <taxon>Bacteria</taxon>
        <taxon>Bacillati</taxon>
        <taxon>Bacillota</taxon>
        <taxon>Bacilli</taxon>
        <taxon>Bacillales</taxon>
        <taxon>Paenibacillaceae</taxon>
        <taxon>Paenibacillus</taxon>
    </lineage>
</organism>
<dbReference type="RefSeq" id="WP_235122096.1">
    <property type="nucleotide sequence ID" value="NZ_CP090978.1"/>
</dbReference>
<reference evidence="2 3" key="1">
    <citation type="journal article" date="2024" name="Int. J. Syst. Evol. Microbiol.">
        <title>Paenibacillus hexagrammi sp. nov., a novel bacterium isolated from the gut content of Hexagrammos agrammus.</title>
        <authorList>
            <person name="Jung H.K."/>
            <person name="Kim D.G."/>
            <person name="Zin H."/>
            <person name="Park J."/>
            <person name="Jung H."/>
            <person name="Kim Y.O."/>
            <person name="Kong H.J."/>
            <person name="Kim J.W."/>
            <person name="Kim Y.S."/>
        </authorList>
    </citation>
    <scope>NUCLEOTIDE SEQUENCE [LARGE SCALE GENOMIC DNA]</scope>
    <source>
        <strain evidence="2 3">YPD9-1</strain>
    </source>
</reference>
<dbReference type="Pfam" id="PF01408">
    <property type="entry name" value="GFO_IDH_MocA"/>
    <property type="match status" value="1"/>
</dbReference>
<dbReference type="PANTHER" id="PTHR43377:SF1">
    <property type="entry name" value="BILIVERDIN REDUCTASE A"/>
    <property type="match status" value="1"/>
</dbReference>
<dbReference type="SUPFAM" id="SSF51735">
    <property type="entry name" value="NAD(P)-binding Rossmann-fold domains"/>
    <property type="match status" value="1"/>
</dbReference>
<proteinExistence type="predicted"/>
<name>A0ABY3SQ64_9BACL</name>
<accession>A0ABY3SQ64</accession>
<evidence type="ECO:0000313" key="3">
    <source>
        <dbReference type="Proteomes" id="UP001649230"/>
    </source>
</evidence>
<gene>
    <name evidence="2" type="ORF">L0M14_10785</name>
</gene>
<feature type="domain" description="Gfo/Idh/MocA-like oxidoreductase N-terminal" evidence="1">
    <location>
        <begin position="3"/>
        <end position="121"/>
    </location>
</feature>
<dbReference type="InterPro" id="IPR051450">
    <property type="entry name" value="Gfo/Idh/MocA_Oxidoreductases"/>
</dbReference>
<dbReference type="EMBL" id="CP090978">
    <property type="protein sequence ID" value="UJF35535.1"/>
    <property type="molecule type" value="Genomic_DNA"/>
</dbReference>
<dbReference type="InterPro" id="IPR000683">
    <property type="entry name" value="Gfo/Idh/MocA-like_OxRdtase_N"/>
</dbReference>
<evidence type="ECO:0000259" key="1">
    <source>
        <dbReference type="Pfam" id="PF01408"/>
    </source>
</evidence>
<protein>
    <submittedName>
        <fullName evidence="2">Gfo/Idh/MocA family oxidoreductase</fullName>
    </submittedName>
</protein>
<sequence length="391" mass="44428">MYSVGLIGFGSAGSRFMRSIVHRQRTVGDVRLDAVCDTNAERLALFESFPIKTYTDVTAMLAENQFDLLIVATNESSHYNVLCDIHRNHRTCKRILVEKLLVENLSLAEKIRSMFRETDIAVHFVERHSPVLRLLKTWMNEQQVRVSRASFFWGKFRLYDHRPTIGVISEISHPIDLITMLGDIPAGMPFEIMGGSYIFSDFSVSGDQVLDTINVSIKFANDIVVSGNSSFLWSSRRREIQLYLSNESRCVTHLVTLSFDNPRWDVDSCSIYKVNLPDGKSHLVQQWEVTEEDLIEAISCVNKTNLFVNANIEEVSGLGYCEELARLSQSVYIQEIIEAIAGHANQNKTTTQIFGDKRQDSRQYSENDPLLLEFLKGNHTGNLFASKDLQS</sequence>
<dbReference type="Proteomes" id="UP001649230">
    <property type="component" value="Chromosome"/>
</dbReference>
<dbReference type="Gene3D" id="3.40.50.720">
    <property type="entry name" value="NAD(P)-binding Rossmann-like Domain"/>
    <property type="match status" value="1"/>
</dbReference>
<dbReference type="PANTHER" id="PTHR43377">
    <property type="entry name" value="BILIVERDIN REDUCTASE A"/>
    <property type="match status" value="1"/>
</dbReference>
<evidence type="ECO:0000313" key="2">
    <source>
        <dbReference type="EMBL" id="UJF35535.1"/>
    </source>
</evidence>